<evidence type="ECO:0000313" key="2">
    <source>
        <dbReference type="EMBL" id="SDR26847.1"/>
    </source>
</evidence>
<keyword evidence="1" id="KW-0812">Transmembrane</keyword>
<dbReference type="Proteomes" id="UP000198848">
    <property type="component" value="Unassembled WGS sequence"/>
</dbReference>
<protein>
    <submittedName>
        <fullName evidence="2">Uncharacterized protein</fullName>
    </submittedName>
</protein>
<evidence type="ECO:0000313" key="3">
    <source>
        <dbReference type="Proteomes" id="UP000198848"/>
    </source>
</evidence>
<keyword evidence="1" id="KW-1133">Transmembrane helix</keyword>
<dbReference type="InterPro" id="IPR058440">
    <property type="entry name" value="DUF8127"/>
</dbReference>
<accession>A0A1H1HN76</accession>
<reference evidence="3" key="1">
    <citation type="submission" date="2016-10" db="EMBL/GenBank/DDBJ databases">
        <authorList>
            <person name="Varghese N."/>
            <person name="Submissions S."/>
        </authorList>
    </citation>
    <scope>NUCLEOTIDE SEQUENCE [LARGE SCALE GENOMIC DNA]</scope>
    <source>
        <strain evidence="3">DSM 24767</strain>
    </source>
</reference>
<evidence type="ECO:0000256" key="1">
    <source>
        <dbReference type="SAM" id="Phobius"/>
    </source>
</evidence>
<dbReference type="Pfam" id="PF26448">
    <property type="entry name" value="DUF8127"/>
    <property type="match status" value="1"/>
</dbReference>
<dbReference type="OrthoDB" id="174768at2157"/>
<name>A0A1H1HN76_NATTX</name>
<sequence>MPSLSDSFSPLQRDLFIAALAIVLVTAPFWFGVFGFGEPVATYEQAEVIVDDETVEFEGDPSYGSVPISEDIACSGSILYETRTCAFEAQLTDNETVPTGIRTSGTATHGFSYEEYRYARVDGGVYETTYTVEEDPPDDMNQVHVDLKPADPDDVLESVSIDAERSTLSEVVRETLETGKAETRGEVDVPETPIATDDGYYRVYQSGTTQPSQRDEAVRSLAWFGGPVVGLLLFYHLSGRITYVDRVKRD</sequence>
<keyword evidence="1" id="KW-0472">Membrane</keyword>
<dbReference type="RefSeq" id="WP_090383212.1">
    <property type="nucleotide sequence ID" value="NZ_FNLC01000003.1"/>
</dbReference>
<dbReference type="AlphaFoldDB" id="A0A1H1HN76"/>
<gene>
    <name evidence="2" type="ORF">SAMN04489842_2901</name>
</gene>
<proteinExistence type="predicted"/>
<dbReference type="EMBL" id="FNLC01000003">
    <property type="protein sequence ID" value="SDR26847.1"/>
    <property type="molecule type" value="Genomic_DNA"/>
</dbReference>
<feature type="transmembrane region" description="Helical" evidence="1">
    <location>
        <begin position="221"/>
        <end position="238"/>
    </location>
</feature>
<feature type="transmembrane region" description="Helical" evidence="1">
    <location>
        <begin position="15"/>
        <end position="36"/>
    </location>
</feature>
<organism evidence="2 3">
    <name type="scientific">Natronobacterium texcoconense</name>
    <dbReference type="NCBI Taxonomy" id="1095778"/>
    <lineage>
        <taxon>Archaea</taxon>
        <taxon>Methanobacteriati</taxon>
        <taxon>Methanobacteriota</taxon>
        <taxon>Stenosarchaea group</taxon>
        <taxon>Halobacteria</taxon>
        <taxon>Halobacteriales</taxon>
        <taxon>Natrialbaceae</taxon>
        <taxon>Natronobacterium</taxon>
    </lineage>
</organism>
<keyword evidence="3" id="KW-1185">Reference proteome</keyword>